<feature type="compositionally biased region" description="Polar residues" evidence="1">
    <location>
        <begin position="177"/>
        <end position="190"/>
    </location>
</feature>
<protein>
    <submittedName>
        <fullName evidence="2">Uncharacterized protein</fullName>
    </submittedName>
</protein>
<sequence length="316" mass="35340">MNFQELQDQQYSVDSQLAMLHLNTTAIHYHSTTEQLSGDQQCHSCGSLTTTTAPITAETPDPSPDKTTLLPPISTKAKRYSNCCFSSSLEEPFPKRTATLLPPISITTNGNNNNNNHFRGFMKIPLQESTQVTTPSPAKPPLPPPLYRTLSDPTSSSTYKRKSPTPPPHHTLTRTTKWSPNGESPTTMKSPNHCALTRTASWSPNVQELGGTVNNGESPKSPTAMRLKRMKDGMREMRQWCDLMIQEEDVQEATEPEINKILKDDETETGEEALCEEAVWVERMESCLILHFKCPCGKGYQILLCGNNCYYKLTNF</sequence>
<dbReference type="AlphaFoldDB" id="A0AAE1SVH3"/>
<evidence type="ECO:0000313" key="3">
    <source>
        <dbReference type="Proteomes" id="UP001291623"/>
    </source>
</evidence>
<accession>A0AAE1SVH3</accession>
<evidence type="ECO:0000313" key="2">
    <source>
        <dbReference type="EMBL" id="KAK4376505.1"/>
    </source>
</evidence>
<evidence type="ECO:0000256" key="1">
    <source>
        <dbReference type="SAM" id="MobiDB-lite"/>
    </source>
</evidence>
<name>A0AAE1SVH3_9SOLA</name>
<feature type="region of interest" description="Disordered" evidence="1">
    <location>
        <begin position="130"/>
        <end position="223"/>
    </location>
</feature>
<gene>
    <name evidence="2" type="ORF">RND71_002801</name>
</gene>
<keyword evidence="3" id="KW-1185">Reference proteome</keyword>
<comment type="caution">
    <text evidence="2">The sequence shown here is derived from an EMBL/GenBank/DDBJ whole genome shotgun (WGS) entry which is preliminary data.</text>
</comment>
<reference evidence="2" key="1">
    <citation type="submission" date="2023-12" db="EMBL/GenBank/DDBJ databases">
        <title>Genome assembly of Anisodus tanguticus.</title>
        <authorList>
            <person name="Wang Y.-J."/>
        </authorList>
    </citation>
    <scope>NUCLEOTIDE SEQUENCE</scope>
    <source>
        <strain evidence="2">KB-2021</strain>
        <tissue evidence="2">Leaf</tissue>
    </source>
</reference>
<organism evidence="2 3">
    <name type="scientific">Anisodus tanguticus</name>
    <dbReference type="NCBI Taxonomy" id="243964"/>
    <lineage>
        <taxon>Eukaryota</taxon>
        <taxon>Viridiplantae</taxon>
        <taxon>Streptophyta</taxon>
        <taxon>Embryophyta</taxon>
        <taxon>Tracheophyta</taxon>
        <taxon>Spermatophyta</taxon>
        <taxon>Magnoliopsida</taxon>
        <taxon>eudicotyledons</taxon>
        <taxon>Gunneridae</taxon>
        <taxon>Pentapetalae</taxon>
        <taxon>asterids</taxon>
        <taxon>lamiids</taxon>
        <taxon>Solanales</taxon>
        <taxon>Solanaceae</taxon>
        <taxon>Solanoideae</taxon>
        <taxon>Hyoscyameae</taxon>
        <taxon>Anisodus</taxon>
    </lineage>
</organism>
<feature type="compositionally biased region" description="Polar residues" evidence="1">
    <location>
        <begin position="198"/>
        <end position="221"/>
    </location>
</feature>
<feature type="compositionally biased region" description="Pro residues" evidence="1">
    <location>
        <begin position="137"/>
        <end position="146"/>
    </location>
</feature>
<dbReference type="EMBL" id="JAVYJV010000002">
    <property type="protein sequence ID" value="KAK4376505.1"/>
    <property type="molecule type" value="Genomic_DNA"/>
</dbReference>
<proteinExistence type="predicted"/>
<dbReference type="Proteomes" id="UP001291623">
    <property type="component" value="Unassembled WGS sequence"/>
</dbReference>